<dbReference type="InterPro" id="IPR002347">
    <property type="entry name" value="SDR_fam"/>
</dbReference>
<dbReference type="SMART" id="SM00822">
    <property type="entry name" value="PKS_KR"/>
    <property type="match status" value="1"/>
</dbReference>
<proteinExistence type="inferred from homology"/>
<dbReference type="InterPro" id="IPR036291">
    <property type="entry name" value="NAD(P)-bd_dom_sf"/>
</dbReference>
<dbReference type="NCBIfam" id="NF009466">
    <property type="entry name" value="PRK12826.1-2"/>
    <property type="match status" value="1"/>
</dbReference>
<dbReference type="GO" id="GO:0016491">
    <property type="term" value="F:oxidoreductase activity"/>
    <property type="evidence" value="ECO:0007669"/>
    <property type="project" value="UniProtKB-KW"/>
</dbReference>
<reference evidence="4" key="1">
    <citation type="submission" date="2020-05" db="EMBL/GenBank/DDBJ databases">
        <authorList>
            <person name="Chiriac C."/>
            <person name="Salcher M."/>
            <person name="Ghai R."/>
            <person name="Kavagutti S V."/>
        </authorList>
    </citation>
    <scope>NUCLEOTIDE SEQUENCE</scope>
</reference>
<sequence>MSERPQDAVALVTGGSRGIGAAIAGALAADGWPVALTYRSGAQEAAAVVAAIEAAGGRAVALQSDVTADGAAAAVLETAREQLGGPVLTLVNNAGVREDDLAISLDDERWQRVIDTNLTAVFRMMREALGPMLRARHGRIVNIASVVGLRANAGQANYAAAKGGLVAATKTIAVEVARRGVTVNAVAPGFIATDMTADLPKEFLDGIPARRAGMPEEVAAAVRFLASDDAGYVTGSTLYVDGGLAA</sequence>
<evidence type="ECO:0000259" key="3">
    <source>
        <dbReference type="SMART" id="SM00822"/>
    </source>
</evidence>
<keyword evidence="2" id="KW-0560">Oxidoreductase</keyword>
<dbReference type="InterPro" id="IPR057326">
    <property type="entry name" value="KR_dom"/>
</dbReference>
<dbReference type="PANTHER" id="PTHR42879">
    <property type="entry name" value="3-OXOACYL-(ACYL-CARRIER-PROTEIN) REDUCTASE"/>
    <property type="match status" value="1"/>
</dbReference>
<dbReference type="FunFam" id="3.40.50.720:FF:000173">
    <property type="entry name" value="3-oxoacyl-[acyl-carrier protein] reductase"/>
    <property type="match status" value="1"/>
</dbReference>
<organism evidence="4">
    <name type="scientific">freshwater metagenome</name>
    <dbReference type="NCBI Taxonomy" id="449393"/>
    <lineage>
        <taxon>unclassified sequences</taxon>
        <taxon>metagenomes</taxon>
        <taxon>ecological metagenomes</taxon>
    </lineage>
</organism>
<dbReference type="InterPro" id="IPR050259">
    <property type="entry name" value="SDR"/>
</dbReference>
<dbReference type="PRINTS" id="PR00080">
    <property type="entry name" value="SDRFAMILY"/>
</dbReference>
<evidence type="ECO:0000313" key="4">
    <source>
        <dbReference type="EMBL" id="CAB4883266.1"/>
    </source>
</evidence>
<dbReference type="PRINTS" id="PR00081">
    <property type="entry name" value="GDHRDH"/>
</dbReference>
<gene>
    <name evidence="4" type="ORF">UFOPK3423_01560</name>
</gene>
<dbReference type="Gene3D" id="3.40.50.720">
    <property type="entry name" value="NAD(P)-binding Rossmann-like Domain"/>
    <property type="match status" value="1"/>
</dbReference>
<dbReference type="SUPFAM" id="SSF51735">
    <property type="entry name" value="NAD(P)-binding Rossmann-fold domains"/>
    <property type="match status" value="1"/>
</dbReference>
<feature type="domain" description="Ketoreductase" evidence="3">
    <location>
        <begin position="8"/>
        <end position="194"/>
    </location>
</feature>
<dbReference type="EMBL" id="CAFBLQ010000228">
    <property type="protein sequence ID" value="CAB4883266.1"/>
    <property type="molecule type" value="Genomic_DNA"/>
</dbReference>
<dbReference type="AlphaFoldDB" id="A0A6J7EJM9"/>
<dbReference type="Pfam" id="PF13561">
    <property type="entry name" value="adh_short_C2"/>
    <property type="match status" value="1"/>
</dbReference>
<name>A0A6J7EJM9_9ZZZZ</name>
<evidence type="ECO:0000256" key="2">
    <source>
        <dbReference type="ARBA" id="ARBA00023002"/>
    </source>
</evidence>
<accession>A0A6J7EJM9</accession>
<protein>
    <submittedName>
        <fullName evidence="4">Unannotated protein</fullName>
    </submittedName>
</protein>
<comment type="similarity">
    <text evidence="1">Belongs to the short-chain dehydrogenases/reductases (SDR) family.</text>
</comment>
<dbReference type="PANTHER" id="PTHR42879:SF2">
    <property type="entry name" value="3-OXOACYL-[ACYL-CARRIER-PROTEIN] REDUCTASE FABG"/>
    <property type="match status" value="1"/>
</dbReference>
<evidence type="ECO:0000256" key="1">
    <source>
        <dbReference type="ARBA" id="ARBA00006484"/>
    </source>
</evidence>